<comment type="similarity">
    <text evidence="3">Belongs to the CHZ1 family.</text>
</comment>
<sequence>MSDAQAVNPLKRAVEETPVEPIPDTKKPKSGDPSNQMEVEDDEEEDELAGIDEKNIIIGSRTRGKKIDFTKAIEVEGDDDDEEDEDVVVGDETMALDDEGEETNEEEEDEDEETEDQAA</sequence>
<evidence type="ECO:0000256" key="4">
    <source>
        <dbReference type="ARBA" id="ARBA00023186"/>
    </source>
</evidence>
<dbReference type="OrthoDB" id="2506169at2759"/>
<evidence type="ECO:0000256" key="2">
    <source>
        <dbReference type="ARBA" id="ARBA00004123"/>
    </source>
</evidence>
<keyword evidence="9" id="KW-1185">Reference proteome</keyword>
<evidence type="ECO:0000256" key="3">
    <source>
        <dbReference type="ARBA" id="ARBA00008057"/>
    </source>
</evidence>
<comment type="subcellular location">
    <subcellularLocation>
        <location evidence="2">Nucleus</location>
    </subcellularLocation>
</comment>
<dbReference type="SMART" id="SM01082">
    <property type="entry name" value="CHZ"/>
    <property type="match status" value="1"/>
</dbReference>
<evidence type="ECO:0000256" key="1">
    <source>
        <dbReference type="ARBA" id="ARBA00002212"/>
    </source>
</evidence>
<dbReference type="EMBL" id="AVOT02006639">
    <property type="protein sequence ID" value="MBW0482066.1"/>
    <property type="molecule type" value="Genomic_DNA"/>
</dbReference>
<protein>
    <recommendedName>
        <fullName evidence="7">Histone chaperone domain-containing protein</fullName>
    </recommendedName>
</protein>
<evidence type="ECO:0000256" key="5">
    <source>
        <dbReference type="ARBA" id="ARBA00023242"/>
    </source>
</evidence>
<evidence type="ECO:0000313" key="9">
    <source>
        <dbReference type="Proteomes" id="UP000765509"/>
    </source>
</evidence>
<keyword evidence="4" id="KW-0143">Chaperone</keyword>
<comment type="function">
    <text evidence="1">Forms a chaperone-bound H2A.Z-H2B complex that acts as a source for SWR1 complex-dependent H2A to H2A.Z histone replacement in chromatin.</text>
</comment>
<feature type="compositionally biased region" description="Acidic residues" evidence="6">
    <location>
        <begin position="75"/>
        <end position="119"/>
    </location>
</feature>
<evidence type="ECO:0000256" key="6">
    <source>
        <dbReference type="SAM" id="MobiDB-lite"/>
    </source>
</evidence>
<feature type="domain" description="Histone chaperone" evidence="7">
    <location>
        <begin position="42"/>
        <end position="78"/>
    </location>
</feature>
<dbReference type="GO" id="GO:0005634">
    <property type="term" value="C:nucleus"/>
    <property type="evidence" value="ECO:0007669"/>
    <property type="project" value="UniProtKB-SubCell"/>
</dbReference>
<accession>A0A9Q3GW33</accession>
<proteinExistence type="inferred from homology"/>
<organism evidence="8 9">
    <name type="scientific">Austropuccinia psidii MF-1</name>
    <dbReference type="NCBI Taxonomy" id="1389203"/>
    <lineage>
        <taxon>Eukaryota</taxon>
        <taxon>Fungi</taxon>
        <taxon>Dikarya</taxon>
        <taxon>Basidiomycota</taxon>
        <taxon>Pucciniomycotina</taxon>
        <taxon>Pucciniomycetes</taxon>
        <taxon>Pucciniales</taxon>
        <taxon>Sphaerophragmiaceae</taxon>
        <taxon>Austropuccinia</taxon>
    </lineage>
</organism>
<comment type="caution">
    <text evidence="8">The sequence shown here is derived from an EMBL/GenBank/DDBJ whole genome shotgun (WGS) entry which is preliminary data.</text>
</comment>
<reference evidence="8" key="1">
    <citation type="submission" date="2021-03" db="EMBL/GenBank/DDBJ databases">
        <title>Draft genome sequence of rust myrtle Austropuccinia psidii MF-1, a brazilian biotype.</title>
        <authorList>
            <person name="Quecine M.C."/>
            <person name="Pachon D.M.R."/>
            <person name="Bonatelli M.L."/>
            <person name="Correr F.H."/>
            <person name="Franceschini L.M."/>
            <person name="Leite T.F."/>
            <person name="Margarido G.R.A."/>
            <person name="Almeida C.A."/>
            <person name="Ferrarezi J.A."/>
            <person name="Labate C.A."/>
        </authorList>
    </citation>
    <scope>NUCLEOTIDE SEQUENCE</scope>
    <source>
        <strain evidence="8">MF-1</strain>
    </source>
</reference>
<dbReference type="Pfam" id="PF09649">
    <property type="entry name" value="CHZ"/>
    <property type="match status" value="1"/>
</dbReference>
<feature type="region of interest" description="Disordered" evidence="6">
    <location>
        <begin position="74"/>
        <end position="119"/>
    </location>
</feature>
<evidence type="ECO:0000259" key="7">
    <source>
        <dbReference type="SMART" id="SM01082"/>
    </source>
</evidence>
<dbReference type="AlphaFoldDB" id="A0A9Q3GW33"/>
<feature type="compositionally biased region" description="Acidic residues" evidence="6">
    <location>
        <begin position="38"/>
        <end position="50"/>
    </location>
</feature>
<dbReference type="InterPro" id="IPR019098">
    <property type="entry name" value="Histone_chaperone_domain_CHZ"/>
</dbReference>
<name>A0A9Q3GW33_9BASI</name>
<evidence type="ECO:0000313" key="8">
    <source>
        <dbReference type="EMBL" id="MBW0482066.1"/>
    </source>
</evidence>
<dbReference type="Proteomes" id="UP000765509">
    <property type="component" value="Unassembled WGS sequence"/>
</dbReference>
<keyword evidence="5" id="KW-0539">Nucleus</keyword>
<feature type="region of interest" description="Disordered" evidence="6">
    <location>
        <begin position="1"/>
        <end position="53"/>
    </location>
</feature>
<gene>
    <name evidence="8" type="ORF">O181_021781</name>
</gene>